<dbReference type="OrthoDB" id="14763at2157"/>
<evidence type="ECO:0000256" key="3">
    <source>
        <dbReference type="ARBA" id="ARBA00023163"/>
    </source>
</evidence>
<accession>A0A3N6M3M0</accession>
<dbReference type="Proteomes" id="UP000282323">
    <property type="component" value="Unassembled WGS sequence"/>
</dbReference>
<dbReference type="EMBL" id="REGA01000003">
    <property type="protein sequence ID" value="RQG96517.1"/>
    <property type="molecule type" value="Genomic_DNA"/>
</dbReference>
<feature type="domain" description="IclR-ED" evidence="5">
    <location>
        <begin position="73"/>
        <end position="257"/>
    </location>
</feature>
<dbReference type="SUPFAM" id="SSF46785">
    <property type="entry name" value="Winged helix' DNA-binding domain"/>
    <property type="match status" value="1"/>
</dbReference>
<keyword evidence="3" id="KW-0804">Transcription</keyword>
<dbReference type="InterPro" id="IPR036388">
    <property type="entry name" value="WH-like_DNA-bd_sf"/>
</dbReference>
<dbReference type="GO" id="GO:0045892">
    <property type="term" value="P:negative regulation of DNA-templated transcription"/>
    <property type="evidence" value="ECO:0007669"/>
    <property type="project" value="TreeGrafter"/>
</dbReference>
<keyword evidence="2" id="KW-0238">DNA-binding</keyword>
<dbReference type="InterPro" id="IPR029016">
    <property type="entry name" value="GAF-like_dom_sf"/>
</dbReference>
<evidence type="ECO:0000256" key="2">
    <source>
        <dbReference type="ARBA" id="ARBA00023125"/>
    </source>
</evidence>
<dbReference type="GO" id="GO:0003677">
    <property type="term" value="F:DNA binding"/>
    <property type="evidence" value="ECO:0007669"/>
    <property type="project" value="UniProtKB-KW"/>
</dbReference>
<comment type="caution">
    <text evidence="6">The sequence shown here is derived from an EMBL/GenBank/DDBJ whole genome shotgun (WGS) entry which is preliminary data.</text>
</comment>
<feature type="domain" description="HTH iclR-type" evidence="4">
    <location>
        <begin position="13"/>
        <end position="72"/>
    </location>
</feature>
<gene>
    <name evidence="6" type="ORF">EA473_05215</name>
</gene>
<evidence type="ECO:0000259" key="5">
    <source>
        <dbReference type="PROSITE" id="PS51078"/>
    </source>
</evidence>
<protein>
    <submittedName>
        <fullName evidence="6">IclR family transcriptional regulator</fullName>
    </submittedName>
</protein>
<dbReference type="PROSITE" id="PS51078">
    <property type="entry name" value="ICLR_ED"/>
    <property type="match status" value="1"/>
</dbReference>
<evidence type="ECO:0000259" key="4">
    <source>
        <dbReference type="PROSITE" id="PS51077"/>
    </source>
</evidence>
<dbReference type="AlphaFoldDB" id="A0A3N6M3M0"/>
<dbReference type="InterPro" id="IPR005471">
    <property type="entry name" value="Tscrpt_reg_IclR_N"/>
</dbReference>
<dbReference type="SUPFAM" id="SSF55781">
    <property type="entry name" value="GAF domain-like"/>
    <property type="match status" value="1"/>
</dbReference>
<dbReference type="Pfam" id="PF01614">
    <property type="entry name" value="IclR_C"/>
    <property type="match status" value="1"/>
</dbReference>
<dbReference type="PANTHER" id="PTHR30136:SF35">
    <property type="entry name" value="HTH-TYPE TRANSCRIPTIONAL REGULATOR RV1719"/>
    <property type="match status" value="1"/>
</dbReference>
<dbReference type="RefSeq" id="WP_124194591.1">
    <property type="nucleotide sequence ID" value="NZ_REGA01000003.1"/>
</dbReference>
<dbReference type="InterPro" id="IPR036390">
    <property type="entry name" value="WH_DNA-bd_sf"/>
</dbReference>
<dbReference type="SMART" id="SM00346">
    <property type="entry name" value="HTH_ICLR"/>
    <property type="match status" value="1"/>
</dbReference>
<evidence type="ECO:0000256" key="1">
    <source>
        <dbReference type="ARBA" id="ARBA00023015"/>
    </source>
</evidence>
<dbReference type="PANTHER" id="PTHR30136">
    <property type="entry name" value="HELIX-TURN-HELIX TRANSCRIPTIONAL REGULATOR, ICLR FAMILY"/>
    <property type="match status" value="1"/>
</dbReference>
<keyword evidence="1" id="KW-0805">Transcription regulation</keyword>
<sequence>MAGNDTGDSEGEITSVLRGFEILELLKNSGPMTVSEVSEELDLPWSTTHIYLQTLVKSSSVIRTDNEYDLSYMFLHYGGEYRQRSAIFETARKKIDELAQETGEIVDLGVEEDGQRVLIYKSEGKEGIYDNPPIGEYTNMHWTALGKVLLAQQSDERVKQIVSQHGLPQATEYTITKESTLFDRLDEIRERGFAIEDEERRLGVKGIAAPILDQSSEEAPGALSISGPKNRFHDDRISELAEYLNESINIIELKYNYN</sequence>
<keyword evidence="7" id="KW-1185">Reference proteome</keyword>
<dbReference type="GO" id="GO:0003700">
    <property type="term" value="F:DNA-binding transcription factor activity"/>
    <property type="evidence" value="ECO:0007669"/>
    <property type="project" value="TreeGrafter"/>
</dbReference>
<organism evidence="6 7">
    <name type="scientific">Natrarchaeobius chitinivorans</name>
    <dbReference type="NCBI Taxonomy" id="1679083"/>
    <lineage>
        <taxon>Archaea</taxon>
        <taxon>Methanobacteriati</taxon>
        <taxon>Methanobacteriota</taxon>
        <taxon>Stenosarchaea group</taxon>
        <taxon>Halobacteria</taxon>
        <taxon>Halobacteriales</taxon>
        <taxon>Natrialbaceae</taxon>
        <taxon>Natrarchaeobius</taxon>
    </lineage>
</organism>
<evidence type="ECO:0000313" key="6">
    <source>
        <dbReference type="EMBL" id="RQG96517.1"/>
    </source>
</evidence>
<dbReference type="Gene3D" id="1.10.10.10">
    <property type="entry name" value="Winged helix-like DNA-binding domain superfamily/Winged helix DNA-binding domain"/>
    <property type="match status" value="1"/>
</dbReference>
<proteinExistence type="predicted"/>
<name>A0A3N6M3M0_NATCH</name>
<dbReference type="InterPro" id="IPR050707">
    <property type="entry name" value="HTH_MetabolicPath_Reg"/>
</dbReference>
<reference evidence="6 7" key="1">
    <citation type="submission" date="2018-10" db="EMBL/GenBank/DDBJ databases">
        <title>Natrarchaeobius chitinivorans gen. nov., sp. nov., and Natrarchaeobius haloalkaliphilus sp. nov., alkaliphilic, chitin-utilizing haloarchaea from hypersaline alkaline lakes.</title>
        <authorList>
            <person name="Sorokin D.Y."/>
            <person name="Elcheninov A.G."/>
            <person name="Kostrikina N.A."/>
            <person name="Bale N.J."/>
            <person name="Sinninghe Damste J.S."/>
            <person name="Khijniak T.V."/>
            <person name="Kublanov I.V."/>
            <person name="Toshchakov S.V."/>
        </authorList>
    </citation>
    <scope>NUCLEOTIDE SEQUENCE [LARGE SCALE GENOMIC DNA]</scope>
    <source>
        <strain evidence="6 7">AArcht4T</strain>
    </source>
</reference>
<dbReference type="Pfam" id="PF09339">
    <property type="entry name" value="HTH_IclR"/>
    <property type="match status" value="1"/>
</dbReference>
<evidence type="ECO:0000313" key="7">
    <source>
        <dbReference type="Proteomes" id="UP000282323"/>
    </source>
</evidence>
<dbReference type="PROSITE" id="PS51077">
    <property type="entry name" value="HTH_ICLR"/>
    <property type="match status" value="1"/>
</dbReference>
<dbReference type="InterPro" id="IPR014757">
    <property type="entry name" value="Tscrpt_reg_IclR_C"/>
</dbReference>
<dbReference type="Gene3D" id="3.30.450.40">
    <property type="match status" value="1"/>
</dbReference>